<dbReference type="EMBL" id="JAFHLR010000029">
    <property type="protein sequence ID" value="KAG5473541.1"/>
    <property type="molecule type" value="Genomic_DNA"/>
</dbReference>
<organism evidence="4 5">
    <name type="scientific">Leishmania orientalis</name>
    <dbReference type="NCBI Taxonomy" id="2249476"/>
    <lineage>
        <taxon>Eukaryota</taxon>
        <taxon>Discoba</taxon>
        <taxon>Euglenozoa</taxon>
        <taxon>Kinetoplastea</taxon>
        <taxon>Metakinetoplastina</taxon>
        <taxon>Trypanosomatida</taxon>
        <taxon>Trypanosomatidae</taxon>
        <taxon>Leishmaniinae</taxon>
        <taxon>Leishmania</taxon>
    </lineage>
</organism>
<dbReference type="Pfam" id="PF00627">
    <property type="entry name" value="UBA"/>
    <property type="match status" value="1"/>
</dbReference>
<dbReference type="PANTHER" id="PTHR10621">
    <property type="entry name" value="UV EXCISION REPAIR PROTEIN RAD23"/>
    <property type="match status" value="1"/>
</dbReference>
<dbReference type="SUPFAM" id="SSF46934">
    <property type="entry name" value="UBA-like"/>
    <property type="match status" value="1"/>
</dbReference>
<dbReference type="GO" id="GO:0003684">
    <property type="term" value="F:damaged DNA binding"/>
    <property type="evidence" value="ECO:0007669"/>
    <property type="project" value="InterPro"/>
</dbReference>
<feature type="compositionally biased region" description="Acidic residues" evidence="1">
    <location>
        <begin position="269"/>
        <end position="290"/>
    </location>
</feature>
<feature type="domain" description="UBA" evidence="3">
    <location>
        <begin position="365"/>
        <end position="405"/>
    </location>
</feature>
<dbReference type="GO" id="GO:0006289">
    <property type="term" value="P:nucleotide-excision repair"/>
    <property type="evidence" value="ECO:0007669"/>
    <property type="project" value="InterPro"/>
</dbReference>
<protein>
    <recommendedName>
        <fullName evidence="3">UBA domain-containing protein</fullName>
    </recommendedName>
</protein>
<dbReference type="GO" id="GO:0005829">
    <property type="term" value="C:cytosol"/>
    <property type="evidence" value="ECO:0007669"/>
    <property type="project" value="TreeGrafter"/>
</dbReference>
<feature type="region of interest" description="Disordered" evidence="1">
    <location>
        <begin position="259"/>
        <end position="290"/>
    </location>
</feature>
<reference evidence="5" key="2">
    <citation type="journal article" date="2021" name="Sci. Data">
        <title>Chromosome-scale genome sequencing, assembly and annotation of six genomes from subfamily Leishmaniinae.</title>
        <authorList>
            <person name="Almutairi H."/>
            <person name="Urbaniak M.D."/>
            <person name="Bates M.D."/>
            <person name="Jariyapan N."/>
            <person name="Kwakye-Nuako G."/>
            <person name="Thomaz Soccol V."/>
            <person name="Al-Salem W.S."/>
            <person name="Dillon R.J."/>
            <person name="Bates P.A."/>
            <person name="Gatherer D."/>
        </authorList>
    </citation>
    <scope>NUCLEOTIDE SEQUENCE [LARGE SCALE GENOMIC DNA]</scope>
</reference>
<dbReference type="Gene3D" id="1.10.8.10">
    <property type="entry name" value="DNA helicase RuvA subunit, C-terminal domain"/>
    <property type="match status" value="1"/>
</dbReference>
<reference evidence="5" key="1">
    <citation type="journal article" date="2021" name="Microbiol. Resour. Announc.">
        <title>LGAAP: Leishmaniinae Genome Assembly and Annotation Pipeline.</title>
        <authorList>
            <person name="Almutairi H."/>
            <person name="Urbaniak M.D."/>
            <person name="Bates M.D."/>
            <person name="Jariyapan N."/>
            <person name="Kwakye-Nuako G."/>
            <person name="Thomaz-Soccol V."/>
            <person name="Al-Salem W.S."/>
            <person name="Dillon R.J."/>
            <person name="Bates P.A."/>
            <person name="Gatherer D."/>
        </authorList>
    </citation>
    <scope>NUCLEOTIDE SEQUENCE [LARGE SCALE GENOMIC DNA]</scope>
</reference>
<dbReference type="GeneID" id="92359541"/>
<dbReference type="GO" id="GO:0031593">
    <property type="term" value="F:polyubiquitin modification-dependent protein binding"/>
    <property type="evidence" value="ECO:0007669"/>
    <property type="project" value="TreeGrafter"/>
</dbReference>
<dbReference type="InterPro" id="IPR036353">
    <property type="entry name" value="XPC-bd_sf"/>
</dbReference>
<accession>A0A836KGS8</accession>
<evidence type="ECO:0000259" key="3">
    <source>
        <dbReference type="PROSITE" id="PS50030"/>
    </source>
</evidence>
<dbReference type="Pfam" id="PF09280">
    <property type="entry name" value="XPC-binding"/>
    <property type="match status" value="1"/>
</dbReference>
<dbReference type="KEGG" id="loi:92359541"/>
<evidence type="ECO:0000256" key="2">
    <source>
        <dbReference type="SAM" id="SignalP"/>
    </source>
</evidence>
<dbReference type="GO" id="GO:0043161">
    <property type="term" value="P:proteasome-mediated ubiquitin-dependent protein catabolic process"/>
    <property type="evidence" value="ECO:0007669"/>
    <property type="project" value="InterPro"/>
</dbReference>
<sequence length="409" mass="44241">MKFTVTCLVSSVNSSLLAECEAVTKEITVANPKATMQNLRATVAIQFRLKVMAFKFCFDHHESAADTGSAGPTLSLSSASAVVDFSDEKKLLTECGLREGDHLTVVPKDYASSNATRAEAVVGSAPAPSDGPATKRVRLEAKGQADAPVSARGEDEADEQSDEEDEGDEEESTLGGEGGDEDDSDEDGDATGRNDLFDALQEVVPDLTVLRQEFLANPQAVMERIERNHPSLFQLIVQNQETFITLMNDEQLTKAAQSMLHGGTTSSNGDEDEEGSQEWSIGEEDEEVDEETAEQMSALFQSYITSVARSGGDDFDADDLAELEASGMQVEELDGGSGDASGGTHTGKAKRQLDKHFILSRVPSEEDEKKIQALTELGFTYEQCKVAFYLCHRSIDRASNMLFEAPPEI</sequence>
<dbReference type="GO" id="GO:0005654">
    <property type="term" value="C:nucleoplasm"/>
    <property type="evidence" value="ECO:0007669"/>
    <property type="project" value="TreeGrafter"/>
</dbReference>
<dbReference type="FunFam" id="1.10.8.10:FF:000164">
    <property type="entry name" value="XPC-binding_domain/UBA/TS-N_domain_containing_protein"/>
    <property type="match status" value="1"/>
</dbReference>
<name>A0A836KGS8_9TRYP</name>
<dbReference type="Gene3D" id="1.10.10.540">
    <property type="entry name" value="XPC-binding domain"/>
    <property type="match status" value="1"/>
</dbReference>
<evidence type="ECO:0000313" key="4">
    <source>
        <dbReference type="EMBL" id="KAG5473541.1"/>
    </source>
</evidence>
<dbReference type="Proteomes" id="UP000674143">
    <property type="component" value="Unassembled WGS sequence"/>
</dbReference>
<evidence type="ECO:0000313" key="5">
    <source>
        <dbReference type="Proteomes" id="UP000674143"/>
    </source>
</evidence>
<feature type="chain" id="PRO_5032845732" description="UBA domain-containing protein" evidence="2">
    <location>
        <begin position="23"/>
        <end position="409"/>
    </location>
</feature>
<evidence type="ECO:0000256" key="1">
    <source>
        <dbReference type="SAM" id="MobiDB-lite"/>
    </source>
</evidence>
<dbReference type="RefSeq" id="XP_067061544.1">
    <property type="nucleotide sequence ID" value="XM_067205607.1"/>
</dbReference>
<dbReference type="GO" id="GO:0070628">
    <property type="term" value="F:proteasome binding"/>
    <property type="evidence" value="ECO:0007669"/>
    <property type="project" value="TreeGrafter"/>
</dbReference>
<dbReference type="SUPFAM" id="SSF101238">
    <property type="entry name" value="XPC-binding domain"/>
    <property type="match status" value="1"/>
</dbReference>
<dbReference type="PROSITE" id="PS50030">
    <property type="entry name" value="UBA"/>
    <property type="match status" value="1"/>
</dbReference>
<dbReference type="PANTHER" id="PTHR10621:SF27">
    <property type="entry name" value="UV EXCISION REPAIR PROTEIN RAD23"/>
    <property type="match status" value="1"/>
</dbReference>
<dbReference type="InterPro" id="IPR015360">
    <property type="entry name" value="XPC-bd"/>
</dbReference>
<comment type="caution">
    <text evidence="4">The sequence shown here is derived from an EMBL/GenBank/DDBJ whole genome shotgun (WGS) entry which is preliminary data.</text>
</comment>
<keyword evidence="5" id="KW-1185">Reference proteome</keyword>
<dbReference type="SMART" id="SM00165">
    <property type="entry name" value="UBA"/>
    <property type="match status" value="1"/>
</dbReference>
<feature type="region of interest" description="Disordered" evidence="1">
    <location>
        <begin position="141"/>
        <end position="193"/>
    </location>
</feature>
<dbReference type="InterPro" id="IPR009060">
    <property type="entry name" value="UBA-like_sf"/>
</dbReference>
<keyword evidence="2" id="KW-0732">Signal</keyword>
<dbReference type="AlphaFoldDB" id="A0A836KGS8"/>
<feature type="signal peptide" evidence="2">
    <location>
        <begin position="1"/>
        <end position="22"/>
    </location>
</feature>
<proteinExistence type="predicted"/>
<gene>
    <name evidence="4" type="ORF">LSCM4_03610</name>
</gene>
<dbReference type="GO" id="GO:0043130">
    <property type="term" value="F:ubiquitin binding"/>
    <property type="evidence" value="ECO:0007669"/>
    <property type="project" value="TreeGrafter"/>
</dbReference>
<dbReference type="InterPro" id="IPR015940">
    <property type="entry name" value="UBA"/>
</dbReference>
<feature type="compositionally biased region" description="Acidic residues" evidence="1">
    <location>
        <begin position="155"/>
        <end position="189"/>
    </location>
</feature>